<dbReference type="AlphaFoldDB" id="A0A1Y2D061"/>
<dbReference type="GO" id="GO:0031145">
    <property type="term" value="P:anaphase-promoting complex-dependent catabolic process"/>
    <property type="evidence" value="ECO:0007669"/>
    <property type="project" value="InterPro"/>
</dbReference>
<keyword evidence="9" id="KW-1185">Reference proteome</keyword>
<dbReference type="PANTHER" id="PTHR13260">
    <property type="entry name" value="ANAPHASE PROMOTING COMPLEX SUBUNIT 4 APC4"/>
    <property type="match status" value="1"/>
</dbReference>
<comment type="caution">
    <text evidence="8">The sequence shown here is derived from an EMBL/GenBank/DDBJ whole genome shotgun (WGS) entry which is preliminary data.</text>
</comment>
<evidence type="ECO:0000256" key="4">
    <source>
        <dbReference type="ARBA" id="ARBA00022786"/>
    </source>
</evidence>
<evidence type="ECO:0000259" key="6">
    <source>
        <dbReference type="Pfam" id="PF12894"/>
    </source>
</evidence>
<dbReference type="InterPro" id="IPR024790">
    <property type="entry name" value="APC4_long_dom"/>
</dbReference>
<keyword evidence="4" id="KW-0833">Ubl conjugation pathway</keyword>
<dbReference type="GO" id="GO:0005680">
    <property type="term" value="C:anaphase-promoting complex"/>
    <property type="evidence" value="ECO:0007669"/>
    <property type="project" value="InterPro"/>
</dbReference>
<evidence type="ECO:0000256" key="1">
    <source>
        <dbReference type="ARBA" id="ARBA00016067"/>
    </source>
</evidence>
<organism evidence="8 9">
    <name type="scientific">Rhizoclosmatium globosum</name>
    <dbReference type="NCBI Taxonomy" id="329046"/>
    <lineage>
        <taxon>Eukaryota</taxon>
        <taxon>Fungi</taxon>
        <taxon>Fungi incertae sedis</taxon>
        <taxon>Chytridiomycota</taxon>
        <taxon>Chytridiomycota incertae sedis</taxon>
        <taxon>Chytridiomycetes</taxon>
        <taxon>Chytridiales</taxon>
        <taxon>Chytriomycetaceae</taxon>
        <taxon>Rhizoclosmatium</taxon>
    </lineage>
</organism>
<evidence type="ECO:0000259" key="7">
    <source>
        <dbReference type="Pfam" id="PF12896"/>
    </source>
</evidence>
<dbReference type="GO" id="GO:0070979">
    <property type="term" value="P:protein K11-linked ubiquitination"/>
    <property type="evidence" value="ECO:0007669"/>
    <property type="project" value="TreeGrafter"/>
</dbReference>
<evidence type="ECO:0000256" key="3">
    <source>
        <dbReference type="ARBA" id="ARBA00022776"/>
    </source>
</evidence>
<dbReference type="Pfam" id="PF12894">
    <property type="entry name" value="ANAPC4_WD40"/>
    <property type="match status" value="1"/>
</dbReference>
<accession>A0A1Y2D061</accession>
<dbReference type="EMBL" id="MCGO01000004">
    <property type="protein sequence ID" value="ORY51975.1"/>
    <property type="molecule type" value="Genomic_DNA"/>
</dbReference>
<name>A0A1Y2D061_9FUNG</name>
<dbReference type="Pfam" id="PF12896">
    <property type="entry name" value="ANAPC4"/>
    <property type="match status" value="1"/>
</dbReference>
<dbReference type="STRING" id="329046.A0A1Y2D061"/>
<evidence type="ECO:0000313" key="9">
    <source>
        <dbReference type="Proteomes" id="UP000193642"/>
    </source>
</evidence>
<feature type="domain" description="Anaphase-promoting complex subunit 4-like WD40" evidence="6">
    <location>
        <begin position="16"/>
        <end position="113"/>
    </location>
</feature>
<dbReference type="GO" id="GO:0034399">
    <property type="term" value="C:nuclear periphery"/>
    <property type="evidence" value="ECO:0007669"/>
    <property type="project" value="TreeGrafter"/>
</dbReference>
<evidence type="ECO:0000256" key="5">
    <source>
        <dbReference type="ARBA" id="ARBA00023306"/>
    </source>
</evidence>
<dbReference type="InterPro" id="IPR024977">
    <property type="entry name" value="Apc4-like_WD40_dom"/>
</dbReference>
<dbReference type="Proteomes" id="UP000193642">
    <property type="component" value="Unassembled WGS sequence"/>
</dbReference>
<gene>
    <name evidence="8" type="ORF">BCR33DRAFT_712180</name>
</gene>
<reference evidence="8 9" key="1">
    <citation type="submission" date="2016-07" db="EMBL/GenBank/DDBJ databases">
        <title>Pervasive Adenine N6-methylation of Active Genes in Fungi.</title>
        <authorList>
            <consortium name="DOE Joint Genome Institute"/>
            <person name="Mondo S.J."/>
            <person name="Dannebaum R.O."/>
            <person name="Kuo R.C."/>
            <person name="Labutti K."/>
            <person name="Haridas S."/>
            <person name="Kuo A."/>
            <person name="Salamov A."/>
            <person name="Ahrendt S.R."/>
            <person name="Lipzen A."/>
            <person name="Sullivan W."/>
            <person name="Andreopoulos W.B."/>
            <person name="Clum A."/>
            <person name="Lindquist E."/>
            <person name="Daum C."/>
            <person name="Ramamoorthy G.K."/>
            <person name="Gryganskyi A."/>
            <person name="Culley D."/>
            <person name="Magnuson J.K."/>
            <person name="James T.Y."/>
            <person name="O'Malley M.A."/>
            <person name="Stajich J.E."/>
            <person name="Spatafora J.W."/>
            <person name="Visel A."/>
            <person name="Grigoriev I.V."/>
        </authorList>
    </citation>
    <scope>NUCLEOTIDE SEQUENCE [LARGE SCALE GENOMIC DNA]</scope>
    <source>
        <strain evidence="8 9">JEL800</strain>
    </source>
</reference>
<keyword evidence="5" id="KW-0131">Cell cycle</keyword>
<keyword evidence="3" id="KW-0498">Mitosis</keyword>
<dbReference type="PANTHER" id="PTHR13260:SF0">
    <property type="entry name" value="ANAPHASE-PROMOTING COMPLEX SUBUNIT 4"/>
    <property type="match status" value="1"/>
</dbReference>
<feature type="non-terminal residue" evidence="8">
    <location>
        <position position="701"/>
    </location>
</feature>
<keyword evidence="2" id="KW-0132">Cell division</keyword>
<sequence>MEHVGEELVGPASLVRWCPQRDLVLISGSDGASAARLDALRRVWSVPAGAAFAAAAWQPGGRLLAVVRKLPAPTSLQLLDAESGKVTALAAMRPPSLNAKNQPNAYITRIEWAQFQPNASSITNKQTRLLLQALPPTKPAQNNSVIGQGIPSTSSTSDPFDRFVRCGTSFADPSDILVWMRDDATVEFSLWGLFYLGRFACPISKSNASASFKAKVLDCSFSHSLSQFTVAFQIDEEGASISSCQIYTLNTDILSISHVELCSIAFASLKLSYLVTNELGGYMTALVKEFDSFYEASQRQVANLAETFIKQHETMTPLDSLHLLLATGHAIPPLESYLCGHSLGDRGLRKWKNSFQTGYVAIESLINGSIIPSLERVMLHLSDLLGFSKMSGKYSSLGLSPAVIEACIDTVLEFVDVLKRVRGVLKQEVSEFSEFFGWLTFAIESISTLGNGGGADTVPTPSFQVEKVFAALEKLYTCDPGVELFFGKNGTSRVSATSISASLKQCLKEIFDRVWMTVESHFTVEWESKSSVSQAGANSEKKEWTGRCCLSTLEDESLMIAVVSDDPVSQHLTLYKLSQIEECQEGMVPTVTQASISIHENNTIALPVDTWHLTCMVFLNSDLIVLLHDKETGKSVVFQIDTVDVQYKPIYEFTDGERQISNVKCTVEMDVGKVPKEVHANSSRNIVSVLCTDQRLTVYSC</sequence>
<dbReference type="GO" id="GO:0051301">
    <property type="term" value="P:cell division"/>
    <property type="evidence" value="ECO:0007669"/>
    <property type="project" value="UniProtKB-KW"/>
</dbReference>
<proteinExistence type="predicted"/>
<protein>
    <recommendedName>
        <fullName evidence="1">Anaphase-promoting complex subunit 4</fullName>
    </recommendedName>
</protein>
<dbReference type="OrthoDB" id="10259843at2759"/>
<dbReference type="InterPro" id="IPR024789">
    <property type="entry name" value="APC4"/>
</dbReference>
<feature type="domain" description="Anaphase-promoting complex subunit 4 long" evidence="7">
    <location>
        <begin position="248"/>
        <end position="447"/>
    </location>
</feature>
<evidence type="ECO:0000313" key="8">
    <source>
        <dbReference type="EMBL" id="ORY51975.1"/>
    </source>
</evidence>
<evidence type="ECO:0000256" key="2">
    <source>
        <dbReference type="ARBA" id="ARBA00022618"/>
    </source>
</evidence>